<keyword evidence="1" id="KW-0472">Membrane</keyword>
<dbReference type="AlphaFoldDB" id="A0ABC8R0R9"/>
<evidence type="ECO:0000256" key="1">
    <source>
        <dbReference type="SAM" id="Phobius"/>
    </source>
</evidence>
<keyword evidence="3" id="KW-1185">Reference proteome</keyword>
<accession>A0ABC8R0R9</accession>
<reference evidence="2 3" key="1">
    <citation type="submission" date="2024-02" db="EMBL/GenBank/DDBJ databases">
        <authorList>
            <person name="Vignale AGUSTIN F."/>
            <person name="Sosa J E."/>
            <person name="Modenutti C."/>
        </authorList>
    </citation>
    <scope>NUCLEOTIDE SEQUENCE [LARGE SCALE GENOMIC DNA]</scope>
</reference>
<comment type="caution">
    <text evidence="2">The sequence shown here is derived from an EMBL/GenBank/DDBJ whole genome shotgun (WGS) entry which is preliminary data.</text>
</comment>
<dbReference type="PANTHER" id="PTHR33918:SF2">
    <property type="entry name" value="OS01G0704200 PROTEIN"/>
    <property type="match status" value="1"/>
</dbReference>
<keyword evidence="1" id="KW-0812">Transmembrane</keyword>
<feature type="transmembrane region" description="Helical" evidence="1">
    <location>
        <begin position="149"/>
        <end position="169"/>
    </location>
</feature>
<gene>
    <name evidence="2" type="ORF">ILEXP_LOCUS5940</name>
</gene>
<evidence type="ECO:0000313" key="3">
    <source>
        <dbReference type="Proteomes" id="UP001642360"/>
    </source>
</evidence>
<sequence length="208" mass="23451">MAVKIGSSFSCVSTSLSSPIQSRRSSQMSLTRGAFDSQKSDAKQLRNAKVVKSCQFMHGKLKVKYCFPKRRHILFATSEDQLEYSELKSDASDEEEEFPLIEDMSPVDSSYVHIDGTGGRPGLISFYNRPYRKEDANLVSSRGRNQDNLLWFAAPAVLVSSFIFPSLYLRRLLSTVFEDSLLTGRCIFLGLCLCFYLVKNKSNNQSLL</sequence>
<evidence type="ECO:0000313" key="2">
    <source>
        <dbReference type="EMBL" id="CAK9138591.1"/>
    </source>
</evidence>
<name>A0ABC8R0R9_9AQUA</name>
<protein>
    <submittedName>
        <fullName evidence="2">Uncharacterized protein</fullName>
    </submittedName>
</protein>
<dbReference type="Proteomes" id="UP001642360">
    <property type="component" value="Unassembled WGS sequence"/>
</dbReference>
<dbReference type="EMBL" id="CAUOFW020000903">
    <property type="protein sequence ID" value="CAK9138591.1"/>
    <property type="molecule type" value="Genomic_DNA"/>
</dbReference>
<dbReference type="PANTHER" id="PTHR33918">
    <property type="entry name" value="OS01G0704200 PROTEIN"/>
    <property type="match status" value="1"/>
</dbReference>
<keyword evidence="1" id="KW-1133">Transmembrane helix</keyword>
<organism evidence="2 3">
    <name type="scientific">Ilex paraguariensis</name>
    <name type="common">yerba mate</name>
    <dbReference type="NCBI Taxonomy" id="185542"/>
    <lineage>
        <taxon>Eukaryota</taxon>
        <taxon>Viridiplantae</taxon>
        <taxon>Streptophyta</taxon>
        <taxon>Embryophyta</taxon>
        <taxon>Tracheophyta</taxon>
        <taxon>Spermatophyta</taxon>
        <taxon>Magnoliopsida</taxon>
        <taxon>eudicotyledons</taxon>
        <taxon>Gunneridae</taxon>
        <taxon>Pentapetalae</taxon>
        <taxon>asterids</taxon>
        <taxon>campanulids</taxon>
        <taxon>Aquifoliales</taxon>
        <taxon>Aquifoliaceae</taxon>
        <taxon>Ilex</taxon>
    </lineage>
</organism>
<proteinExistence type="predicted"/>
<feature type="transmembrane region" description="Helical" evidence="1">
    <location>
        <begin position="181"/>
        <end position="198"/>
    </location>
</feature>